<dbReference type="OrthoDB" id="2129069at2759"/>
<dbReference type="EMBL" id="CAJPDR010000404">
    <property type="protein sequence ID" value="CAF9935278.1"/>
    <property type="molecule type" value="Genomic_DNA"/>
</dbReference>
<proteinExistence type="predicted"/>
<dbReference type="AlphaFoldDB" id="A0A8H3G8Z9"/>
<reference evidence="1" key="1">
    <citation type="submission" date="2021-03" db="EMBL/GenBank/DDBJ databases">
        <authorList>
            <person name="Tagirdzhanova G."/>
        </authorList>
    </citation>
    <scope>NUCLEOTIDE SEQUENCE</scope>
</reference>
<accession>A0A8H3G8Z9</accession>
<dbReference type="Proteomes" id="UP000664203">
    <property type="component" value="Unassembled WGS sequence"/>
</dbReference>
<evidence type="ECO:0000313" key="2">
    <source>
        <dbReference type="Proteomes" id="UP000664203"/>
    </source>
</evidence>
<sequence length="142" mass="15294">MPTIAFLLSTSPNKIDPDGMHQFMELQTQIHALPTPIPLLPIPTPPHLLRILQTYATPPSPRPAPTTAQVPTLGLLPYVTSTAPARPLSAHVTNVLSDLCGSLKEVARLCETGGGRGVLGEWLGEEEGKGVAEFWEGEWIVE</sequence>
<organism evidence="1 2">
    <name type="scientific">Alectoria fallacina</name>
    <dbReference type="NCBI Taxonomy" id="1903189"/>
    <lineage>
        <taxon>Eukaryota</taxon>
        <taxon>Fungi</taxon>
        <taxon>Dikarya</taxon>
        <taxon>Ascomycota</taxon>
        <taxon>Pezizomycotina</taxon>
        <taxon>Lecanoromycetes</taxon>
        <taxon>OSLEUM clade</taxon>
        <taxon>Lecanoromycetidae</taxon>
        <taxon>Lecanorales</taxon>
        <taxon>Lecanorineae</taxon>
        <taxon>Parmeliaceae</taxon>
        <taxon>Alectoria</taxon>
    </lineage>
</organism>
<comment type="caution">
    <text evidence="1">The sequence shown here is derived from an EMBL/GenBank/DDBJ whole genome shotgun (WGS) entry which is preliminary data.</text>
</comment>
<keyword evidence="2" id="KW-1185">Reference proteome</keyword>
<evidence type="ECO:0000313" key="1">
    <source>
        <dbReference type="EMBL" id="CAF9935278.1"/>
    </source>
</evidence>
<protein>
    <submittedName>
        <fullName evidence="1">Uncharacterized protein</fullName>
    </submittedName>
</protein>
<name>A0A8H3G8Z9_9LECA</name>
<gene>
    <name evidence="1" type="ORF">ALECFALPRED_006349</name>
</gene>